<keyword evidence="5" id="KW-0804">Transcription</keyword>
<keyword evidence="3" id="KW-0805">Transcription regulation</keyword>
<evidence type="ECO:0000256" key="2">
    <source>
        <dbReference type="ARBA" id="ARBA00005713"/>
    </source>
</evidence>
<evidence type="ECO:0000313" key="10">
    <source>
        <dbReference type="Proteomes" id="UP001217089"/>
    </source>
</evidence>
<proteinExistence type="inferred from homology"/>
<name>A0ABQ9E707_TEGGR</name>
<comment type="similarity">
    <text evidence="2">Belongs to the NRF1/Ewg family.</text>
</comment>
<accession>A0ABQ9E707</accession>
<feature type="domain" description="Nuclear respiratory factor 1 NLS/DNA-binding dimerisation" evidence="8">
    <location>
        <begin position="84"/>
        <end position="150"/>
    </location>
</feature>
<dbReference type="Pfam" id="PF10491">
    <property type="entry name" value="Nrf1_DNA-bind"/>
    <property type="match status" value="2"/>
</dbReference>
<feature type="domain" description="Nuclear respiratory factor 1 NLS/DNA-binding dimerisation" evidence="8">
    <location>
        <begin position="156"/>
        <end position="219"/>
    </location>
</feature>
<evidence type="ECO:0000259" key="8">
    <source>
        <dbReference type="Pfam" id="PF10491"/>
    </source>
</evidence>
<reference evidence="9 10" key="1">
    <citation type="submission" date="2022-12" db="EMBL/GenBank/DDBJ databases">
        <title>Chromosome-level genome of Tegillarca granosa.</title>
        <authorList>
            <person name="Kim J."/>
        </authorList>
    </citation>
    <scope>NUCLEOTIDE SEQUENCE [LARGE SCALE GENOMIC DNA]</scope>
    <source>
        <strain evidence="9">Teg-2019</strain>
        <tissue evidence="9">Adductor muscle</tissue>
    </source>
</reference>
<evidence type="ECO:0000256" key="7">
    <source>
        <dbReference type="SAM" id="MobiDB-lite"/>
    </source>
</evidence>
<dbReference type="PANTHER" id="PTHR20338">
    <property type="entry name" value="NUCLEAR RESPIRATORY FACTOR 1"/>
    <property type="match status" value="1"/>
</dbReference>
<dbReference type="InterPro" id="IPR019525">
    <property type="entry name" value="Nrf1_NLS/DNA-bd_dimer"/>
</dbReference>
<dbReference type="Proteomes" id="UP001217089">
    <property type="component" value="Unassembled WGS sequence"/>
</dbReference>
<comment type="subcellular location">
    <subcellularLocation>
        <location evidence="1">Nucleus</location>
    </subcellularLocation>
</comment>
<dbReference type="InterPro" id="IPR039142">
    <property type="entry name" value="NRF1/Ewg"/>
</dbReference>
<protein>
    <recommendedName>
        <fullName evidence="8">Nuclear respiratory factor 1 NLS/DNA-binding dimerisation domain-containing protein</fullName>
    </recommendedName>
</protein>
<dbReference type="EMBL" id="JARBDR010000918">
    <property type="protein sequence ID" value="KAJ8301174.1"/>
    <property type="molecule type" value="Genomic_DNA"/>
</dbReference>
<keyword evidence="10" id="KW-1185">Reference proteome</keyword>
<feature type="region of interest" description="Disordered" evidence="7">
    <location>
        <begin position="45"/>
        <end position="65"/>
    </location>
</feature>
<comment type="caution">
    <text evidence="9">The sequence shown here is derived from an EMBL/GenBank/DDBJ whole genome shotgun (WGS) entry which is preliminary data.</text>
</comment>
<organism evidence="9 10">
    <name type="scientific">Tegillarca granosa</name>
    <name type="common">Malaysian cockle</name>
    <name type="synonym">Anadara granosa</name>
    <dbReference type="NCBI Taxonomy" id="220873"/>
    <lineage>
        <taxon>Eukaryota</taxon>
        <taxon>Metazoa</taxon>
        <taxon>Spiralia</taxon>
        <taxon>Lophotrochozoa</taxon>
        <taxon>Mollusca</taxon>
        <taxon>Bivalvia</taxon>
        <taxon>Autobranchia</taxon>
        <taxon>Pteriomorphia</taxon>
        <taxon>Arcoida</taxon>
        <taxon>Arcoidea</taxon>
        <taxon>Arcidae</taxon>
        <taxon>Tegillarca</taxon>
    </lineage>
</organism>
<feature type="non-terminal residue" evidence="9">
    <location>
        <position position="337"/>
    </location>
</feature>
<gene>
    <name evidence="9" type="ORF">KUTeg_020161</name>
</gene>
<evidence type="ECO:0000256" key="6">
    <source>
        <dbReference type="ARBA" id="ARBA00023242"/>
    </source>
</evidence>
<evidence type="ECO:0000256" key="3">
    <source>
        <dbReference type="ARBA" id="ARBA00023015"/>
    </source>
</evidence>
<keyword evidence="6" id="KW-0539">Nucleus</keyword>
<keyword evidence="4" id="KW-0238">DNA-binding</keyword>
<sequence length="337" mass="36320">MKTTYILNDVETTLAKMMDATFSTATNPNAGLETLTISTSHINTSGMMSDGMSEPSSPESPFDASDLLGSSVSDEVTAQLAAAGTVGMAAAAAIASARKRKRPHAFETNPSIRKRQQTRLLRKLKNTIEEYTTRVGQQAVVLCCTPGNPHIPTIITKSKPGWGKIECQPAWWPDDVPWANVRSDVRTVEEKKRVSWTEVLRTIVRNCYKHHGREDLLNIFGNEENSTGTVLQTINNPDGTVSIIQIETGHHNQVVTLPDGTKATVAVQTLAEVASDHPEVTAVGSQVRPVSVEMNTEAVGHGVATISEDGEIILSSGTIGHGTAELIFSFSEDFVGK</sequence>
<evidence type="ECO:0000313" key="9">
    <source>
        <dbReference type="EMBL" id="KAJ8301174.1"/>
    </source>
</evidence>
<evidence type="ECO:0000256" key="1">
    <source>
        <dbReference type="ARBA" id="ARBA00004123"/>
    </source>
</evidence>
<evidence type="ECO:0000256" key="5">
    <source>
        <dbReference type="ARBA" id="ARBA00023163"/>
    </source>
</evidence>
<evidence type="ECO:0000256" key="4">
    <source>
        <dbReference type="ARBA" id="ARBA00023125"/>
    </source>
</evidence>